<dbReference type="SMART" id="SM00862">
    <property type="entry name" value="Trans_reg_C"/>
    <property type="match status" value="1"/>
</dbReference>
<dbReference type="SUPFAM" id="SSF46894">
    <property type="entry name" value="C-terminal effector domain of the bipartite response regulators"/>
    <property type="match status" value="1"/>
</dbReference>
<dbReference type="InterPro" id="IPR036388">
    <property type="entry name" value="WH-like_DNA-bd_sf"/>
</dbReference>
<proteinExistence type="predicted"/>
<dbReference type="Pfam" id="PF00072">
    <property type="entry name" value="Response_reg"/>
    <property type="match status" value="1"/>
</dbReference>
<dbReference type="InterPro" id="IPR039420">
    <property type="entry name" value="WalR-like"/>
</dbReference>
<dbReference type="PROSITE" id="PS51755">
    <property type="entry name" value="OMPR_PHOB"/>
    <property type="match status" value="1"/>
</dbReference>
<evidence type="ECO:0000259" key="9">
    <source>
        <dbReference type="PROSITE" id="PS51755"/>
    </source>
</evidence>
<evidence type="ECO:0000256" key="3">
    <source>
        <dbReference type="ARBA" id="ARBA00023015"/>
    </source>
</evidence>
<keyword evidence="2" id="KW-0902">Two-component regulatory system</keyword>
<dbReference type="InterPro" id="IPR016032">
    <property type="entry name" value="Sig_transdc_resp-reg_C-effctor"/>
</dbReference>
<dbReference type="PROSITE" id="PS50110">
    <property type="entry name" value="RESPONSE_REGULATORY"/>
    <property type="match status" value="1"/>
</dbReference>
<feature type="DNA-binding region" description="OmpR/PhoB-type" evidence="7">
    <location>
        <begin position="124"/>
        <end position="219"/>
    </location>
</feature>
<evidence type="ECO:0000256" key="6">
    <source>
        <dbReference type="PROSITE-ProRule" id="PRU00169"/>
    </source>
</evidence>
<dbReference type="STRING" id="1048205.AB852_11910"/>
<gene>
    <name evidence="10" type="ORF">AB852_11910</name>
</gene>
<evidence type="ECO:0000256" key="7">
    <source>
        <dbReference type="PROSITE-ProRule" id="PRU01091"/>
    </source>
</evidence>
<dbReference type="CDD" id="cd00383">
    <property type="entry name" value="trans_reg_C"/>
    <property type="match status" value="1"/>
</dbReference>
<evidence type="ECO:0000259" key="8">
    <source>
        <dbReference type="PROSITE" id="PS50110"/>
    </source>
</evidence>
<evidence type="ECO:0000256" key="1">
    <source>
        <dbReference type="ARBA" id="ARBA00022553"/>
    </source>
</evidence>
<dbReference type="RefSeq" id="WP_073786901.1">
    <property type="nucleotide sequence ID" value="NZ_CP108638.1"/>
</dbReference>
<dbReference type="SMART" id="SM00448">
    <property type="entry name" value="REC"/>
    <property type="match status" value="1"/>
</dbReference>
<comment type="caution">
    <text evidence="10">The sequence shown here is derived from an EMBL/GenBank/DDBJ whole genome shotgun (WGS) entry which is preliminary data.</text>
</comment>
<dbReference type="GO" id="GO:0000976">
    <property type="term" value="F:transcription cis-regulatory region binding"/>
    <property type="evidence" value="ECO:0007669"/>
    <property type="project" value="TreeGrafter"/>
</dbReference>
<name>A0A1Q4VAL7_9ACTN</name>
<evidence type="ECO:0000313" key="11">
    <source>
        <dbReference type="Proteomes" id="UP000186455"/>
    </source>
</evidence>
<dbReference type="Gene3D" id="6.10.250.690">
    <property type="match status" value="1"/>
</dbReference>
<evidence type="ECO:0000256" key="2">
    <source>
        <dbReference type="ARBA" id="ARBA00023012"/>
    </source>
</evidence>
<organism evidence="10 11">
    <name type="scientific">Streptomyces uncialis</name>
    <dbReference type="NCBI Taxonomy" id="1048205"/>
    <lineage>
        <taxon>Bacteria</taxon>
        <taxon>Bacillati</taxon>
        <taxon>Actinomycetota</taxon>
        <taxon>Actinomycetes</taxon>
        <taxon>Kitasatosporales</taxon>
        <taxon>Streptomycetaceae</taxon>
        <taxon>Streptomyces</taxon>
    </lineage>
</organism>
<evidence type="ECO:0000256" key="4">
    <source>
        <dbReference type="ARBA" id="ARBA00023125"/>
    </source>
</evidence>
<dbReference type="GO" id="GO:0032993">
    <property type="term" value="C:protein-DNA complex"/>
    <property type="evidence" value="ECO:0007669"/>
    <property type="project" value="TreeGrafter"/>
</dbReference>
<dbReference type="InterPro" id="IPR001789">
    <property type="entry name" value="Sig_transdc_resp-reg_receiver"/>
</dbReference>
<protein>
    <submittedName>
        <fullName evidence="10">Transcriptional regulator</fullName>
    </submittedName>
</protein>
<dbReference type="Gene3D" id="1.10.10.10">
    <property type="entry name" value="Winged helix-like DNA-binding domain superfamily/Winged helix DNA-binding domain"/>
    <property type="match status" value="1"/>
</dbReference>
<dbReference type="EMBL" id="LFBV01000002">
    <property type="protein sequence ID" value="OKH94853.1"/>
    <property type="molecule type" value="Genomic_DNA"/>
</dbReference>
<evidence type="ECO:0000313" key="10">
    <source>
        <dbReference type="EMBL" id="OKH94853.1"/>
    </source>
</evidence>
<keyword evidence="1 6" id="KW-0597">Phosphoprotein</keyword>
<keyword evidence="3" id="KW-0805">Transcription regulation</keyword>
<feature type="domain" description="Response regulatory" evidence="8">
    <location>
        <begin position="3"/>
        <end position="114"/>
    </location>
</feature>
<sequence>MERVLVVQEDRALADALLRELRRRGYAAVSVGTGAAALSSYRSADLVLLDLELSDIDGLEICRAVRDAGPTPVIAFTDRDTELDRVLALQAGADDCVIKSCGPRELIARIEAVLRRAYPGQTVAQTISLGPLHLDERTREVRLHDRTVEVTGKEFDLLFTLAASPTAAVSRKDLMSRVWGINWAQSSRTLDTHVSSLRGKLGAGGWIITVRGVGYRIGRG</sequence>
<dbReference type="GO" id="GO:0006355">
    <property type="term" value="P:regulation of DNA-templated transcription"/>
    <property type="evidence" value="ECO:0007669"/>
    <property type="project" value="InterPro"/>
</dbReference>
<dbReference type="AlphaFoldDB" id="A0A1Q4VAL7"/>
<feature type="domain" description="OmpR/PhoB-type" evidence="9">
    <location>
        <begin position="124"/>
        <end position="219"/>
    </location>
</feature>
<reference evidence="10 11" key="1">
    <citation type="submission" date="2015-06" db="EMBL/GenBank/DDBJ databases">
        <title>Cloning and characterization of the uncialamcin biosynthetic gene cluster.</title>
        <authorList>
            <person name="Yan X."/>
            <person name="Huang T."/>
            <person name="Ge H."/>
            <person name="Shen B."/>
        </authorList>
    </citation>
    <scope>NUCLEOTIDE SEQUENCE [LARGE SCALE GENOMIC DNA]</scope>
    <source>
        <strain evidence="10 11">DCA2648</strain>
    </source>
</reference>
<dbReference type="Pfam" id="PF00486">
    <property type="entry name" value="Trans_reg_C"/>
    <property type="match status" value="1"/>
</dbReference>
<feature type="modified residue" description="4-aspartylphosphate" evidence="6">
    <location>
        <position position="50"/>
    </location>
</feature>
<dbReference type="InterPro" id="IPR001867">
    <property type="entry name" value="OmpR/PhoB-type_DNA-bd"/>
</dbReference>
<dbReference type="Gene3D" id="3.40.50.2300">
    <property type="match status" value="1"/>
</dbReference>
<keyword evidence="5" id="KW-0804">Transcription</keyword>
<dbReference type="GO" id="GO:0005829">
    <property type="term" value="C:cytosol"/>
    <property type="evidence" value="ECO:0007669"/>
    <property type="project" value="TreeGrafter"/>
</dbReference>
<evidence type="ECO:0000256" key="5">
    <source>
        <dbReference type="ARBA" id="ARBA00023163"/>
    </source>
</evidence>
<accession>A0A1Q4VAL7</accession>
<dbReference type="InterPro" id="IPR011006">
    <property type="entry name" value="CheY-like_superfamily"/>
</dbReference>
<dbReference type="SUPFAM" id="SSF52172">
    <property type="entry name" value="CheY-like"/>
    <property type="match status" value="1"/>
</dbReference>
<dbReference type="PANTHER" id="PTHR48111">
    <property type="entry name" value="REGULATOR OF RPOS"/>
    <property type="match status" value="1"/>
</dbReference>
<keyword evidence="11" id="KW-1185">Reference proteome</keyword>
<keyword evidence="4 7" id="KW-0238">DNA-binding</keyword>
<dbReference type="GeneID" id="96790811"/>
<dbReference type="PANTHER" id="PTHR48111:SF1">
    <property type="entry name" value="TWO-COMPONENT RESPONSE REGULATOR ORR33"/>
    <property type="match status" value="1"/>
</dbReference>
<dbReference type="Proteomes" id="UP000186455">
    <property type="component" value="Unassembled WGS sequence"/>
</dbReference>
<dbReference type="GO" id="GO:0000156">
    <property type="term" value="F:phosphorelay response regulator activity"/>
    <property type="evidence" value="ECO:0007669"/>
    <property type="project" value="TreeGrafter"/>
</dbReference>